<comment type="caution">
    <text evidence="6">The sequence shown here is derived from an EMBL/GenBank/DDBJ whole genome shotgun (WGS) entry which is preliminary data.</text>
</comment>
<evidence type="ECO:0000313" key="6">
    <source>
        <dbReference type="EMBL" id="EZG72885.1"/>
    </source>
</evidence>
<dbReference type="GO" id="GO:0016020">
    <property type="term" value="C:membrane"/>
    <property type="evidence" value="ECO:0007669"/>
    <property type="project" value="UniProtKB-UniRule"/>
</dbReference>
<keyword evidence="2 4" id="KW-1133">Transmembrane helix</keyword>
<protein>
    <submittedName>
        <fullName evidence="6">CBS domain protein</fullName>
    </submittedName>
</protein>
<feature type="domain" description="CNNM transmembrane" evidence="5">
    <location>
        <begin position="1"/>
        <end position="178"/>
    </location>
</feature>
<dbReference type="InterPro" id="IPR045095">
    <property type="entry name" value="ACDP"/>
</dbReference>
<dbReference type="OrthoDB" id="5353557at2759"/>
<evidence type="ECO:0000256" key="1">
    <source>
        <dbReference type="ARBA" id="ARBA00022737"/>
    </source>
</evidence>
<organism evidence="6 7">
    <name type="scientific">Gregarina niphandrodes</name>
    <name type="common">Septate eugregarine</name>
    <dbReference type="NCBI Taxonomy" id="110365"/>
    <lineage>
        <taxon>Eukaryota</taxon>
        <taxon>Sar</taxon>
        <taxon>Alveolata</taxon>
        <taxon>Apicomplexa</taxon>
        <taxon>Conoidasida</taxon>
        <taxon>Gregarinasina</taxon>
        <taxon>Eugregarinorida</taxon>
        <taxon>Gregarinidae</taxon>
        <taxon>Gregarina</taxon>
    </lineage>
</organism>
<feature type="transmembrane region" description="Helical" evidence="4">
    <location>
        <begin position="6"/>
        <end position="31"/>
    </location>
</feature>
<feature type="region of interest" description="Disordered" evidence="3">
    <location>
        <begin position="478"/>
        <end position="503"/>
    </location>
</feature>
<evidence type="ECO:0000256" key="4">
    <source>
        <dbReference type="SAM" id="Phobius"/>
    </source>
</evidence>
<evidence type="ECO:0000256" key="3">
    <source>
        <dbReference type="SAM" id="MobiDB-lite"/>
    </source>
</evidence>
<reference evidence="6" key="1">
    <citation type="submission" date="2013-12" db="EMBL/GenBank/DDBJ databases">
        <authorList>
            <person name="Omoto C.K."/>
            <person name="Sibley D."/>
            <person name="Venepally P."/>
            <person name="Hadjithomas M."/>
            <person name="Karamycheva S."/>
            <person name="Brunk B."/>
            <person name="Roos D."/>
            <person name="Caler E."/>
            <person name="Lorenzi H."/>
        </authorList>
    </citation>
    <scope>NUCLEOTIDE SEQUENCE</scope>
</reference>
<feature type="transmembrane region" description="Helical" evidence="4">
    <location>
        <begin position="116"/>
        <end position="136"/>
    </location>
</feature>
<accession>A0A023B9K8</accession>
<dbReference type="InterPro" id="IPR002550">
    <property type="entry name" value="CNNM"/>
</dbReference>
<proteinExistence type="predicted"/>
<dbReference type="RefSeq" id="XP_011129744.1">
    <property type="nucleotide sequence ID" value="XM_011131442.1"/>
</dbReference>
<keyword evidence="1" id="KW-0677">Repeat</keyword>
<dbReference type="SUPFAM" id="SSF54631">
    <property type="entry name" value="CBS-domain pair"/>
    <property type="match status" value="1"/>
</dbReference>
<keyword evidence="2 4" id="KW-0472">Membrane</keyword>
<dbReference type="EMBL" id="AFNH02000386">
    <property type="protein sequence ID" value="EZG72885.1"/>
    <property type="molecule type" value="Genomic_DNA"/>
</dbReference>
<feature type="compositionally biased region" description="Basic and acidic residues" evidence="3">
    <location>
        <begin position="349"/>
        <end position="363"/>
    </location>
</feature>
<keyword evidence="2 4" id="KW-0812">Transmembrane</keyword>
<dbReference type="Gene3D" id="3.10.580.10">
    <property type="entry name" value="CBS-domain"/>
    <property type="match status" value="2"/>
</dbReference>
<dbReference type="PROSITE" id="PS51846">
    <property type="entry name" value="CNNM"/>
    <property type="match status" value="1"/>
</dbReference>
<dbReference type="OMA" id="INAIMVT"/>
<dbReference type="eggNOG" id="KOG2118">
    <property type="taxonomic scope" value="Eukaryota"/>
</dbReference>
<dbReference type="GO" id="GO:0030026">
    <property type="term" value="P:intracellular manganese ion homeostasis"/>
    <property type="evidence" value="ECO:0007669"/>
    <property type="project" value="TreeGrafter"/>
</dbReference>
<dbReference type="VEuPathDB" id="CryptoDB:GNI_050440"/>
<sequence>MDTLIWDPIVVACLVLVAGLISGLTVGILGLDHIELKLREQEGDLKISRVIHMLKRKHLILVSLLIVNTVCQETLPLLLNEMMPEWASVVFSVTCVLLFGEIIPQAVCSGSYRMSIVRFCTPLVRVISWIVFPLAYPIAKLLDWMLGAHTEKYYGRNDLKAVIRIHQKPSSVDLNKLNEGGGTESMDRRGDEGLLSDEVIIIEGALDMAKKTVETIMVKIADVYALEEKARLTMELRKSIVEAGHSRIPVYREQISNIVGMVYIKNLITVSDSTSPPVGQLIDLDRFPIFIRPDHNLYDLMNTLQTGKHIALVTDNPEAQLRAWEAEQKRVRAHIDVPNANAPTTVNDATRDSDTRRDNDATRANDVPGGAENQSAASASEYIQDGNIASEGVEFGEIAEQVHHAKYPVSHNILGLVTIEDVLEELIQEEIYDEFDKPVPALMAMKKSIRASNDVSAGGILDQLEQGLEKNAAVQISTTEKPGPRAGSGKTKISVIKVSPTRR</sequence>
<feature type="region of interest" description="Disordered" evidence="3">
    <location>
        <begin position="338"/>
        <end position="378"/>
    </location>
</feature>
<dbReference type="GeneID" id="22911866"/>
<dbReference type="PANTHER" id="PTHR12064">
    <property type="entry name" value="METAL TRANSPORTER CNNM"/>
    <property type="match status" value="1"/>
</dbReference>
<gene>
    <name evidence="6" type="ORF">GNI_050440</name>
</gene>
<dbReference type="PANTHER" id="PTHR12064:SF97">
    <property type="entry name" value="METAL TRANSPORTER CNNM-5"/>
    <property type="match status" value="1"/>
</dbReference>
<evidence type="ECO:0000256" key="2">
    <source>
        <dbReference type="PROSITE-ProRule" id="PRU01193"/>
    </source>
</evidence>
<feature type="transmembrane region" description="Helical" evidence="4">
    <location>
        <begin position="85"/>
        <end position="104"/>
    </location>
</feature>
<dbReference type="Pfam" id="PF01595">
    <property type="entry name" value="CNNM"/>
    <property type="match status" value="1"/>
</dbReference>
<name>A0A023B9K8_GRENI</name>
<dbReference type="GO" id="GO:0005737">
    <property type="term" value="C:cytoplasm"/>
    <property type="evidence" value="ECO:0007669"/>
    <property type="project" value="TreeGrafter"/>
</dbReference>
<dbReference type="InterPro" id="IPR046342">
    <property type="entry name" value="CBS_dom_sf"/>
</dbReference>
<evidence type="ECO:0000313" key="7">
    <source>
        <dbReference type="Proteomes" id="UP000019763"/>
    </source>
</evidence>
<dbReference type="GO" id="GO:0010960">
    <property type="term" value="P:magnesium ion homeostasis"/>
    <property type="evidence" value="ECO:0007669"/>
    <property type="project" value="InterPro"/>
</dbReference>
<evidence type="ECO:0000259" key="5">
    <source>
        <dbReference type="PROSITE" id="PS51846"/>
    </source>
</evidence>
<dbReference type="Proteomes" id="UP000019763">
    <property type="component" value="Unassembled WGS sequence"/>
</dbReference>
<dbReference type="AlphaFoldDB" id="A0A023B9K8"/>
<keyword evidence="7" id="KW-1185">Reference proteome</keyword>